<dbReference type="GO" id="GO:0043103">
    <property type="term" value="P:hypoxanthine salvage"/>
    <property type="evidence" value="ECO:0007669"/>
    <property type="project" value="TreeGrafter"/>
</dbReference>
<evidence type="ECO:0000256" key="2">
    <source>
        <dbReference type="ARBA" id="ARBA00006676"/>
    </source>
</evidence>
<dbReference type="PANTHER" id="PTHR11409">
    <property type="entry name" value="ADENOSINE DEAMINASE"/>
    <property type="match status" value="1"/>
</dbReference>
<keyword evidence="9" id="KW-1185">Reference proteome</keyword>
<comment type="cofactor">
    <cofactor evidence="1">
        <name>Zn(2+)</name>
        <dbReference type="ChEBI" id="CHEBI:29105"/>
    </cofactor>
</comment>
<dbReference type="GO" id="GO:0005829">
    <property type="term" value="C:cytosol"/>
    <property type="evidence" value="ECO:0007669"/>
    <property type="project" value="TreeGrafter"/>
</dbReference>
<dbReference type="InterPro" id="IPR001365">
    <property type="entry name" value="A_deaminase_dom"/>
</dbReference>
<protein>
    <recommendedName>
        <fullName evidence="3">adenosine deaminase</fullName>
        <ecNumber evidence="3">3.5.4.4</ecNumber>
    </recommendedName>
</protein>
<accession>A0A916QGP8</accession>
<evidence type="ECO:0000256" key="1">
    <source>
        <dbReference type="ARBA" id="ARBA00001947"/>
    </source>
</evidence>
<evidence type="ECO:0000256" key="3">
    <source>
        <dbReference type="ARBA" id="ARBA00012784"/>
    </source>
</evidence>
<dbReference type="SUPFAM" id="SSF51556">
    <property type="entry name" value="Metallo-dependent hydrolases"/>
    <property type="match status" value="1"/>
</dbReference>
<dbReference type="GO" id="GO:0046103">
    <property type="term" value="P:inosine biosynthetic process"/>
    <property type="evidence" value="ECO:0007669"/>
    <property type="project" value="TreeGrafter"/>
</dbReference>
<dbReference type="Proteomes" id="UP000677218">
    <property type="component" value="Unassembled WGS sequence"/>
</dbReference>
<comment type="caution">
    <text evidence="8">The sequence shown here is derived from an EMBL/GenBank/DDBJ whole genome shotgun (WGS) entry which is preliminary data.</text>
</comment>
<gene>
    <name evidence="8" type="primary">add</name>
    <name evidence="8" type="ORF">LCB40_08850</name>
</gene>
<dbReference type="InterPro" id="IPR006330">
    <property type="entry name" value="Ado/ade_deaminase"/>
</dbReference>
<sequence>MRNLIDIHLHLDGSLPYKTVKKLMKVHEMPIISDRELHHRLSVSPSCQDLDEYLEKFDFPLKLMQTPADLHTCVFDLLQELREQGLVYAEIRFAPQLHTQKGMSQRDAVQAAVAGLNDFEVWQSQFGTPASDLHANLLLCAMRFADNEQENLETVDVAKEFYQKGVTGIDLAGPELGHPNIDYAPVFNKAKKYGIPYTIHAGEGFGIESIKQALAMGAKRIGHGIRCVEDPEFVHELALRGITLECCATSNINTKIFRSLDYYPIRTLLDEKVRVTLNSDNMTVSNTNLPHEYHQLEQRLGLTAREEIQLKLNAINAAFAKPAEKQRLLNLVMSMEVTSPIYARAIY</sequence>
<keyword evidence="4" id="KW-0479">Metal-binding</keyword>
<evidence type="ECO:0000256" key="6">
    <source>
        <dbReference type="ARBA" id="ARBA00022833"/>
    </source>
</evidence>
<dbReference type="EC" id="3.5.4.4" evidence="3"/>
<dbReference type="GO" id="GO:0004000">
    <property type="term" value="F:adenosine deaminase activity"/>
    <property type="evidence" value="ECO:0007669"/>
    <property type="project" value="UniProtKB-ARBA"/>
</dbReference>
<dbReference type="GO" id="GO:0006154">
    <property type="term" value="P:adenosine catabolic process"/>
    <property type="evidence" value="ECO:0007669"/>
    <property type="project" value="TreeGrafter"/>
</dbReference>
<dbReference type="AlphaFoldDB" id="A0A916QGP8"/>
<dbReference type="Pfam" id="PF00962">
    <property type="entry name" value="A_deaminase"/>
    <property type="match status" value="1"/>
</dbReference>
<evidence type="ECO:0000313" key="8">
    <source>
        <dbReference type="EMBL" id="GFZ27005.1"/>
    </source>
</evidence>
<dbReference type="NCBIfam" id="TIGR01430">
    <property type="entry name" value="aden_deam"/>
    <property type="match status" value="1"/>
</dbReference>
<organism evidence="8 9">
    <name type="scientific">Lactobacillus corticis</name>
    <dbReference type="NCBI Taxonomy" id="2201249"/>
    <lineage>
        <taxon>Bacteria</taxon>
        <taxon>Bacillati</taxon>
        <taxon>Bacillota</taxon>
        <taxon>Bacilli</taxon>
        <taxon>Lactobacillales</taxon>
        <taxon>Lactobacillaceae</taxon>
        <taxon>Lactobacillus</taxon>
    </lineage>
</organism>
<evidence type="ECO:0000313" key="9">
    <source>
        <dbReference type="Proteomes" id="UP000677218"/>
    </source>
</evidence>
<dbReference type="RefSeq" id="WP_212780698.1">
    <property type="nucleotide sequence ID" value="NZ_BMAY01000005.1"/>
</dbReference>
<dbReference type="PANTHER" id="PTHR11409:SF43">
    <property type="entry name" value="ADENOSINE DEAMINASE"/>
    <property type="match status" value="1"/>
</dbReference>
<dbReference type="InterPro" id="IPR032466">
    <property type="entry name" value="Metal_Hydrolase"/>
</dbReference>
<evidence type="ECO:0000256" key="4">
    <source>
        <dbReference type="ARBA" id="ARBA00022723"/>
    </source>
</evidence>
<keyword evidence="5" id="KW-0378">Hydrolase</keyword>
<comment type="similarity">
    <text evidence="2">Belongs to the metallo-dependent hydrolases superfamily. Adenosine and AMP deaminases family.</text>
</comment>
<dbReference type="GO" id="GO:0046872">
    <property type="term" value="F:metal ion binding"/>
    <property type="evidence" value="ECO:0007669"/>
    <property type="project" value="UniProtKB-KW"/>
</dbReference>
<proteinExistence type="inferred from homology"/>
<name>A0A916QGP8_9LACO</name>
<dbReference type="EMBL" id="BMAY01000005">
    <property type="protein sequence ID" value="GFZ27005.1"/>
    <property type="molecule type" value="Genomic_DNA"/>
</dbReference>
<feature type="domain" description="Adenosine deaminase" evidence="7">
    <location>
        <begin position="5"/>
        <end position="333"/>
    </location>
</feature>
<evidence type="ECO:0000256" key="5">
    <source>
        <dbReference type="ARBA" id="ARBA00022801"/>
    </source>
</evidence>
<dbReference type="Gene3D" id="3.20.20.140">
    <property type="entry name" value="Metal-dependent hydrolases"/>
    <property type="match status" value="1"/>
</dbReference>
<reference evidence="8" key="1">
    <citation type="submission" date="2020-08" db="EMBL/GenBank/DDBJ databases">
        <title>Taxonomic study for Lactobacillus species isolated from hardwood bark.</title>
        <authorList>
            <person name="Tohno M."/>
            <person name="Tanizawa Y."/>
        </authorList>
    </citation>
    <scope>NUCLEOTIDE SEQUENCE</scope>
    <source>
        <strain evidence="8">B40</strain>
    </source>
</reference>
<evidence type="ECO:0000259" key="7">
    <source>
        <dbReference type="Pfam" id="PF00962"/>
    </source>
</evidence>
<keyword evidence="6" id="KW-0862">Zinc</keyword>